<feature type="transmembrane region" description="Helical" evidence="2">
    <location>
        <begin position="92"/>
        <end position="110"/>
    </location>
</feature>
<feature type="compositionally biased region" description="Low complexity" evidence="1">
    <location>
        <begin position="187"/>
        <end position="256"/>
    </location>
</feature>
<comment type="caution">
    <text evidence="3">The sequence shown here is derived from an EMBL/GenBank/DDBJ whole genome shotgun (WGS) entry which is preliminary data.</text>
</comment>
<keyword evidence="2" id="KW-1133">Transmembrane helix</keyword>
<feature type="region of interest" description="Disordered" evidence="1">
    <location>
        <begin position="116"/>
        <end position="264"/>
    </location>
</feature>
<reference evidence="4" key="1">
    <citation type="journal article" date="2019" name="Int. J. Syst. Evol. Microbiol.">
        <title>The Global Catalogue of Microorganisms (GCM) 10K type strain sequencing project: providing services to taxonomists for standard genome sequencing and annotation.</title>
        <authorList>
            <consortium name="The Broad Institute Genomics Platform"/>
            <consortium name="The Broad Institute Genome Sequencing Center for Infectious Disease"/>
            <person name="Wu L."/>
            <person name="Ma J."/>
        </authorList>
    </citation>
    <scope>NUCLEOTIDE SEQUENCE [LARGE SCALE GENOMIC DNA]</scope>
    <source>
        <strain evidence="4">JCM 4855</strain>
    </source>
</reference>
<dbReference type="Proteomes" id="UP001596409">
    <property type="component" value="Unassembled WGS sequence"/>
</dbReference>
<dbReference type="RefSeq" id="WP_189874904.1">
    <property type="nucleotide sequence ID" value="NZ_BMWA01000015.1"/>
</dbReference>
<evidence type="ECO:0000256" key="2">
    <source>
        <dbReference type="SAM" id="Phobius"/>
    </source>
</evidence>
<organism evidence="3 4">
    <name type="scientific">Streptomyces viridiviolaceus</name>
    <dbReference type="NCBI Taxonomy" id="68282"/>
    <lineage>
        <taxon>Bacteria</taxon>
        <taxon>Bacillati</taxon>
        <taxon>Actinomycetota</taxon>
        <taxon>Actinomycetes</taxon>
        <taxon>Kitasatosporales</taxon>
        <taxon>Streptomycetaceae</taxon>
        <taxon>Streptomyces</taxon>
    </lineage>
</organism>
<gene>
    <name evidence="3" type="ORF">ACFQMH_12990</name>
</gene>
<proteinExistence type="predicted"/>
<keyword evidence="4" id="KW-1185">Reference proteome</keyword>
<dbReference type="EMBL" id="JBHSYM010000025">
    <property type="protein sequence ID" value="MFC7012612.1"/>
    <property type="molecule type" value="Genomic_DNA"/>
</dbReference>
<feature type="compositionally biased region" description="Basic residues" evidence="1">
    <location>
        <begin position="76"/>
        <end position="90"/>
    </location>
</feature>
<feature type="compositionally biased region" description="Pro residues" evidence="1">
    <location>
        <begin position="158"/>
        <end position="168"/>
    </location>
</feature>
<name>A0ABW2E1E6_9ACTN</name>
<protein>
    <submittedName>
        <fullName evidence="3">Uncharacterized protein</fullName>
    </submittedName>
</protein>
<keyword evidence="2" id="KW-0472">Membrane</keyword>
<accession>A0ABW2E1E6</accession>
<keyword evidence="2" id="KW-0812">Transmembrane</keyword>
<evidence type="ECO:0000313" key="3">
    <source>
        <dbReference type="EMBL" id="MFC7012612.1"/>
    </source>
</evidence>
<evidence type="ECO:0000313" key="4">
    <source>
        <dbReference type="Proteomes" id="UP001596409"/>
    </source>
</evidence>
<feature type="region of interest" description="Disordered" evidence="1">
    <location>
        <begin position="59"/>
        <end position="91"/>
    </location>
</feature>
<sequence length="274" mass="27436">MDYCSSCRRHLNGALVCPGCGAYAPDIDPAAAGGSVGPASGATPVGAVTAAESAIPAAWHENGDPGEVPPAPQGRAARRRQRARWKKNQRRAVVATAVALVAGGLTLSAVDRQSGDRAQAATAPQDPGANAVAEAEDGAAQDVRPPGPVRTDAHRSPSTPPARTPAPGLPHRQPAAESQRATPPPARQEAAAAPRATVTSAPPRQSTAPAARQTAPDRTTDTADTAGTTDTTDTQASTPAPAGDTSPTGGTSGTEPSRADTSPTQVCLLVLCLG</sequence>
<evidence type="ECO:0000256" key="1">
    <source>
        <dbReference type="SAM" id="MobiDB-lite"/>
    </source>
</evidence>